<protein>
    <submittedName>
        <fullName evidence="1">Uncharacterized protein</fullName>
    </submittedName>
</protein>
<evidence type="ECO:0000313" key="2">
    <source>
        <dbReference type="Proteomes" id="UP000245609"/>
    </source>
</evidence>
<name>A0A2T9ZAJ9_9FUNG</name>
<gene>
    <name evidence="1" type="ORF">BB560_003992</name>
</gene>
<dbReference type="AlphaFoldDB" id="A0A2T9ZAJ9"/>
<proteinExistence type="predicted"/>
<keyword evidence="2" id="KW-1185">Reference proteome</keyword>
<dbReference type="OrthoDB" id="291792at2759"/>
<comment type="caution">
    <text evidence="1">The sequence shown here is derived from an EMBL/GenBank/DDBJ whole genome shotgun (WGS) entry which is preliminary data.</text>
</comment>
<evidence type="ECO:0000313" key="1">
    <source>
        <dbReference type="EMBL" id="PVV01585.1"/>
    </source>
</evidence>
<accession>A0A2T9ZAJ9</accession>
<dbReference type="Proteomes" id="UP000245609">
    <property type="component" value="Unassembled WGS sequence"/>
</dbReference>
<reference evidence="1 2" key="1">
    <citation type="journal article" date="2018" name="MBio">
        <title>Comparative Genomics Reveals the Core Gene Toolbox for the Fungus-Insect Symbiosis.</title>
        <authorList>
            <person name="Wang Y."/>
            <person name="Stata M."/>
            <person name="Wang W."/>
            <person name="Stajich J.E."/>
            <person name="White M.M."/>
            <person name="Moncalvo J.M."/>
        </authorList>
    </citation>
    <scope>NUCLEOTIDE SEQUENCE [LARGE SCALE GENOMIC DNA]</scope>
    <source>
        <strain evidence="1 2">SC-DP-2</strain>
    </source>
</reference>
<dbReference type="EMBL" id="MBFS01000968">
    <property type="protein sequence ID" value="PVV01585.1"/>
    <property type="molecule type" value="Genomic_DNA"/>
</dbReference>
<sequence>MDSALDVALSTAFFEQLAKIFSYALTDDENEKVINAFQSFQEKLKSLSSKDTIQFASFASVLIGMYKSLLCLLRRYSFFGSHSNEWKNSFIAALVAAILARKLDKNTSRKFTFLLYVFSRSLQFSFSYLYNKLYEHQLQKIESSEKIPRTKSEPALSKST</sequence>
<feature type="non-terminal residue" evidence="1">
    <location>
        <position position="160"/>
    </location>
</feature>
<organism evidence="1 2">
    <name type="scientific">Smittium megazygosporum</name>
    <dbReference type="NCBI Taxonomy" id="133381"/>
    <lineage>
        <taxon>Eukaryota</taxon>
        <taxon>Fungi</taxon>
        <taxon>Fungi incertae sedis</taxon>
        <taxon>Zoopagomycota</taxon>
        <taxon>Kickxellomycotina</taxon>
        <taxon>Harpellomycetes</taxon>
        <taxon>Harpellales</taxon>
        <taxon>Legeriomycetaceae</taxon>
        <taxon>Smittium</taxon>
    </lineage>
</organism>